<reference evidence="2" key="3">
    <citation type="submission" date="2020-05" db="EMBL/GenBank/DDBJ databases">
        <title>Electrophorus electricus (electric eel) genome, fEleEle1, primary haplotype.</title>
        <authorList>
            <person name="Myers G."/>
            <person name="Meyer A."/>
            <person name="Fedrigo O."/>
            <person name="Formenti G."/>
            <person name="Rhie A."/>
            <person name="Tracey A."/>
            <person name="Sims Y."/>
            <person name="Jarvis E.D."/>
        </authorList>
    </citation>
    <scope>NUCLEOTIDE SEQUENCE [LARGE SCALE GENOMIC DNA]</scope>
</reference>
<sequence length="101" mass="11263">HLLPNSWTCSGPMVAMAPAGPEFIWPPIWAMLLMLPALGAMETLRFIALPLYTLLPFDCCGNMLGKERGRGHKCHSFARISGLSCTCTSMSIYIFFMFFLN</sequence>
<dbReference type="AlphaFoldDB" id="A0A4W4E9G9"/>
<reference evidence="2" key="4">
    <citation type="submission" date="2025-08" db="UniProtKB">
        <authorList>
            <consortium name="Ensembl"/>
        </authorList>
    </citation>
    <scope>IDENTIFICATION</scope>
</reference>
<feature type="transmembrane region" description="Helical" evidence="1">
    <location>
        <begin position="76"/>
        <end position="100"/>
    </location>
</feature>
<keyword evidence="3" id="KW-1185">Reference proteome</keyword>
<reference evidence="3" key="2">
    <citation type="journal article" date="2017" name="Sci. Adv.">
        <title>A tail of two voltages: Proteomic comparison of the three electric organs of the electric eel.</title>
        <authorList>
            <person name="Traeger L.L."/>
            <person name="Sabat G."/>
            <person name="Barrett-Wilt G.A."/>
            <person name="Wells G.B."/>
            <person name="Sussman M.R."/>
        </authorList>
    </citation>
    <scope>NUCLEOTIDE SEQUENCE [LARGE SCALE GENOMIC DNA]</scope>
</reference>
<keyword evidence="1" id="KW-1133">Transmembrane helix</keyword>
<reference evidence="2" key="5">
    <citation type="submission" date="2025-09" db="UniProtKB">
        <authorList>
            <consortium name="Ensembl"/>
        </authorList>
    </citation>
    <scope>IDENTIFICATION</scope>
</reference>
<keyword evidence="1" id="KW-0812">Transmembrane</keyword>
<dbReference type="Ensembl" id="ENSEEET00000007697.2">
    <property type="protein sequence ID" value="ENSEEEP00000007596.1"/>
    <property type="gene ID" value="ENSEEEG00000003965.2"/>
</dbReference>
<keyword evidence="1" id="KW-0472">Membrane</keyword>
<feature type="transmembrane region" description="Helical" evidence="1">
    <location>
        <begin position="28"/>
        <end position="55"/>
    </location>
</feature>
<name>A0A4W4E9G9_ELEEL</name>
<evidence type="ECO:0000313" key="2">
    <source>
        <dbReference type="Ensembl" id="ENSEEEP00000007596.1"/>
    </source>
</evidence>
<protein>
    <submittedName>
        <fullName evidence="2">Uncharacterized protein</fullName>
    </submittedName>
</protein>
<organism evidence="2 3">
    <name type="scientific">Electrophorus electricus</name>
    <name type="common">Electric eel</name>
    <name type="synonym">Gymnotus electricus</name>
    <dbReference type="NCBI Taxonomy" id="8005"/>
    <lineage>
        <taxon>Eukaryota</taxon>
        <taxon>Metazoa</taxon>
        <taxon>Chordata</taxon>
        <taxon>Craniata</taxon>
        <taxon>Vertebrata</taxon>
        <taxon>Euteleostomi</taxon>
        <taxon>Actinopterygii</taxon>
        <taxon>Neopterygii</taxon>
        <taxon>Teleostei</taxon>
        <taxon>Ostariophysi</taxon>
        <taxon>Gymnotiformes</taxon>
        <taxon>Gymnotoidei</taxon>
        <taxon>Gymnotidae</taxon>
        <taxon>Electrophorus</taxon>
    </lineage>
</organism>
<accession>A0A4W4E9G9</accession>
<dbReference type="Proteomes" id="UP000314983">
    <property type="component" value="Chromosome 5"/>
</dbReference>
<evidence type="ECO:0000256" key="1">
    <source>
        <dbReference type="SAM" id="Phobius"/>
    </source>
</evidence>
<evidence type="ECO:0000313" key="3">
    <source>
        <dbReference type="Proteomes" id="UP000314983"/>
    </source>
</evidence>
<proteinExistence type="predicted"/>
<reference evidence="3" key="1">
    <citation type="journal article" date="2014" name="Science">
        <title>Nonhuman genetics. Genomic basis for the convergent evolution of electric organs.</title>
        <authorList>
            <person name="Gallant J.R."/>
            <person name="Traeger L.L."/>
            <person name="Volkening J.D."/>
            <person name="Moffett H."/>
            <person name="Chen P.H."/>
            <person name="Novina C.D."/>
            <person name="Phillips G.N.Jr."/>
            <person name="Anand R."/>
            <person name="Wells G.B."/>
            <person name="Pinch M."/>
            <person name="Guth R."/>
            <person name="Unguez G.A."/>
            <person name="Albert J.S."/>
            <person name="Zakon H.H."/>
            <person name="Samanta M.P."/>
            <person name="Sussman M.R."/>
        </authorList>
    </citation>
    <scope>NUCLEOTIDE SEQUENCE [LARGE SCALE GENOMIC DNA]</scope>
</reference>